<sequence length="536" mass="60520">MYYGIDLGTTNSVISFGYEIPTKGIFEVRPINNQDSKHTSPSVVYFEKKGEPPIVGESALNAFNSDPRNTVRWVKRKMGLNKEYDVLDKSYTPQEISAFILKELKEYASKTNLKDEINSVVITVPADFDTAAKQATKDAGKIAGFENVHLIPEPNAAILNYIYKNYELNKLDESFSSTPQYLLVFDLGGGTFDVSLSSIHLDAQNKPQTSVISSSGNKYLGGYNFDKDLMIYSLKKAIKIYPTDVEALEELLEHAKNYPDLSNNVEIEVQDVLARIISESEVCKKDLSKNNRRVFSFYSHKGKYHRIEIDKEEFQMILEPYFEIIKSNIDNVLKDASEKTDNQFDDWNKLFGVLLVGGSTVIPAVRTLCKDIFGIDPIEDIDTYTAVANGAAIYASIIDGESTILSDYNTVVPHNYGIKSNKNFIPVLNKGDRDKTSNFEYEIPFALDTKAPIEIVQQYYDENGNEIYILLETINYSHPFMFTGDQIGVSFQLDDDLILSVSLTEKCIEDKVEATYHNKIKMSDENIDISKQKILA</sequence>
<evidence type="ECO:0000313" key="15">
    <source>
        <dbReference type="Proteomes" id="UP000247790"/>
    </source>
</evidence>
<keyword evidence="8" id="KW-0143">Chaperone</keyword>
<dbReference type="AlphaFoldDB" id="A0A2V4VA26"/>
<accession>A0A2V4VA26</accession>
<dbReference type="PROSITE" id="PS01036">
    <property type="entry name" value="HSP70_3"/>
    <property type="match status" value="1"/>
</dbReference>
<evidence type="ECO:0000313" key="16">
    <source>
        <dbReference type="Proteomes" id="UP000509327"/>
    </source>
</evidence>
<proteinExistence type="inferred from homology"/>
<keyword evidence="6 12" id="KW-0067">ATP-binding</keyword>
<keyword evidence="16" id="KW-1185">Reference proteome</keyword>
<protein>
    <recommendedName>
        <fullName evidence="3">Chaperone protein DnaK</fullName>
    </recommendedName>
    <alternativeName>
        <fullName evidence="4">Chaperone protein dnaK</fullName>
    </alternativeName>
    <alternativeName>
        <fullName evidence="11">HSP70</fullName>
    </alternativeName>
    <alternativeName>
        <fullName evidence="10">Heat shock 70 kDa protein</fullName>
    </alternativeName>
    <alternativeName>
        <fullName evidence="9">Heat shock protein 70</fullName>
    </alternativeName>
</protein>
<evidence type="ECO:0000256" key="1">
    <source>
        <dbReference type="ARBA" id="ARBA00002290"/>
    </source>
</evidence>
<keyword evidence="5 12" id="KW-0547">Nucleotide-binding</keyword>
<evidence type="ECO:0000256" key="7">
    <source>
        <dbReference type="ARBA" id="ARBA00023016"/>
    </source>
</evidence>
<evidence type="ECO:0000256" key="5">
    <source>
        <dbReference type="ARBA" id="ARBA00022741"/>
    </source>
</evidence>
<dbReference type="Pfam" id="PF00012">
    <property type="entry name" value="HSP70"/>
    <property type="match status" value="2"/>
</dbReference>
<dbReference type="Proteomes" id="UP000509327">
    <property type="component" value="Chromosome"/>
</dbReference>
<evidence type="ECO:0000256" key="3">
    <source>
        <dbReference type="ARBA" id="ARBA00014415"/>
    </source>
</evidence>
<dbReference type="SUPFAM" id="SSF53067">
    <property type="entry name" value="Actin-like ATPase domain"/>
    <property type="match status" value="2"/>
</dbReference>
<dbReference type="Gene3D" id="3.30.420.40">
    <property type="match status" value="2"/>
</dbReference>
<dbReference type="PANTHER" id="PTHR19375">
    <property type="entry name" value="HEAT SHOCK PROTEIN 70KDA"/>
    <property type="match status" value="1"/>
</dbReference>
<dbReference type="CDD" id="cd24029">
    <property type="entry name" value="ASKHA_NBD_HSP70_DnaK_HscA_HscC"/>
    <property type="match status" value="1"/>
</dbReference>
<evidence type="ECO:0000256" key="4">
    <source>
        <dbReference type="ARBA" id="ARBA00017249"/>
    </source>
</evidence>
<dbReference type="Gene3D" id="3.90.640.10">
    <property type="entry name" value="Actin, Chain A, domain 4"/>
    <property type="match status" value="1"/>
</dbReference>
<dbReference type="EMBL" id="QJSW01000005">
    <property type="protein sequence ID" value="PYE49671.1"/>
    <property type="molecule type" value="Genomic_DNA"/>
</dbReference>
<dbReference type="InterPro" id="IPR018181">
    <property type="entry name" value="Heat_shock_70_CS"/>
</dbReference>
<dbReference type="GO" id="GO:0005524">
    <property type="term" value="F:ATP binding"/>
    <property type="evidence" value="ECO:0007669"/>
    <property type="project" value="UniProtKB-KW"/>
</dbReference>
<dbReference type="RefSeq" id="WP_110896370.1">
    <property type="nucleotide sequence ID" value="NZ_CP054614.1"/>
</dbReference>
<evidence type="ECO:0000256" key="2">
    <source>
        <dbReference type="ARBA" id="ARBA00007381"/>
    </source>
</evidence>
<evidence type="ECO:0000256" key="12">
    <source>
        <dbReference type="RuleBase" id="RU003322"/>
    </source>
</evidence>
<evidence type="ECO:0000256" key="6">
    <source>
        <dbReference type="ARBA" id="ARBA00022840"/>
    </source>
</evidence>
<keyword evidence="7" id="KW-0346">Stress response</keyword>
<comment type="function">
    <text evidence="1">Acts as a chaperone.</text>
</comment>
<dbReference type="PRINTS" id="PR00301">
    <property type="entry name" value="HEATSHOCK70"/>
</dbReference>
<dbReference type="InterPro" id="IPR013126">
    <property type="entry name" value="Hsp_70_fam"/>
</dbReference>
<dbReference type="PROSITE" id="PS00297">
    <property type="entry name" value="HSP70_1"/>
    <property type="match status" value="1"/>
</dbReference>
<dbReference type="EMBL" id="CP054614">
    <property type="protein sequence ID" value="QKS56623.1"/>
    <property type="molecule type" value="Genomic_DNA"/>
</dbReference>
<gene>
    <name evidence="13" type="ORF">DFQ00_105175</name>
    <name evidence="14" type="ORF">HUB98_09920</name>
</gene>
<dbReference type="OrthoDB" id="499700at2"/>
<dbReference type="Proteomes" id="UP000247790">
    <property type="component" value="Unassembled WGS sequence"/>
</dbReference>
<dbReference type="InterPro" id="IPR043129">
    <property type="entry name" value="ATPase_NBD"/>
</dbReference>
<evidence type="ECO:0000256" key="9">
    <source>
        <dbReference type="ARBA" id="ARBA00030019"/>
    </source>
</evidence>
<evidence type="ECO:0000313" key="14">
    <source>
        <dbReference type="EMBL" id="QKS56623.1"/>
    </source>
</evidence>
<reference evidence="14 16" key="2">
    <citation type="submission" date="2020-06" db="EMBL/GenBank/DDBJ databases">
        <title>Complete genome of Paenibacillus barcinonensis KACC11450.</title>
        <authorList>
            <person name="Kim M."/>
            <person name="Park Y.-J."/>
            <person name="Shin J.-H."/>
        </authorList>
    </citation>
    <scope>NUCLEOTIDE SEQUENCE [LARGE SCALE GENOMIC DNA]</scope>
    <source>
        <strain evidence="14 16">KACC11450</strain>
    </source>
</reference>
<comment type="similarity">
    <text evidence="2 12">Belongs to the heat shock protein 70 family.</text>
</comment>
<organism evidence="13 15">
    <name type="scientific">Paenibacillus barcinonensis</name>
    <dbReference type="NCBI Taxonomy" id="198119"/>
    <lineage>
        <taxon>Bacteria</taxon>
        <taxon>Bacillati</taxon>
        <taxon>Bacillota</taxon>
        <taxon>Bacilli</taxon>
        <taxon>Bacillales</taxon>
        <taxon>Paenibacillaceae</taxon>
        <taxon>Paenibacillus</taxon>
    </lineage>
</organism>
<evidence type="ECO:0000256" key="8">
    <source>
        <dbReference type="ARBA" id="ARBA00023186"/>
    </source>
</evidence>
<evidence type="ECO:0000256" key="10">
    <source>
        <dbReference type="ARBA" id="ARBA00030945"/>
    </source>
</evidence>
<reference evidence="13 15" key="1">
    <citation type="submission" date="2018-06" db="EMBL/GenBank/DDBJ databases">
        <title>Genomic Encyclopedia of Type Strains, Phase III (KMG-III): the genomes of soil and plant-associated and newly described type strains.</title>
        <authorList>
            <person name="Whitman W."/>
        </authorList>
    </citation>
    <scope>NUCLEOTIDE SEQUENCE [LARGE SCALE GENOMIC DNA]</scope>
    <source>
        <strain evidence="13 15">CECT 7022</strain>
    </source>
</reference>
<name>A0A2V4VA26_PAEBA</name>
<dbReference type="GO" id="GO:0140662">
    <property type="term" value="F:ATP-dependent protein folding chaperone"/>
    <property type="evidence" value="ECO:0007669"/>
    <property type="project" value="InterPro"/>
</dbReference>
<evidence type="ECO:0000313" key="13">
    <source>
        <dbReference type="EMBL" id="PYE49671.1"/>
    </source>
</evidence>
<dbReference type="FunFam" id="3.30.420.40:FF:000028">
    <property type="entry name" value="heat shock 70 kDa protein-like"/>
    <property type="match status" value="1"/>
</dbReference>
<evidence type="ECO:0000256" key="11">
    <source>
        <dbReference type="ARBA" id="ARBA00033103"/>
    </source>
</evidence>